<dbReference type="PANTHER" id="PTHR11575">
    <property type="entry name" value="5'-NUCLEOTIDASE-RELATED"/>
    <property type="match status" value="1"/>
</dbReference>
<name>A0A3D8TL35_9LIST</name>
<protein>
    <submittedName>
        <fullName evidence="5">Serine/threonine protein phosphatase</fullName>
    </submittedName>
</protein>
<gene>
    <name evidence="5" type="ORF">UR08_11545</name>
</gene>
<dbReference type="Gene3D" id="3.60.21.10">
    <property type="match status" value="1"/>
</dbReference>
<keyword evidence="1" id="KW-0732">Signal</keyword>
<evidence type="ECO:0000256" key="2">
    <source>
        <dbReference type="RuleBase" id="RU362119"/>
    </source>
</evidence>
<dbReference type="PANTHER" id="PTHR11575:SF23">
    <property type="entry name" value="5-NUCLEOTIDASE FAMILY PROTEIN"/>
    <property type="match status" value="1"/>
</dbReference>
<dbReference type="Proteomes" id="UP000257055">
    <property type="component" value="Unassembled WGS sequence"/>
</dbReference>
<reference evidence="6" key="1">
    <citation type="submission" date="2015-04" db="EMBL/GenBank/DDBJ databases">
        <authorList>
            <person name="Schardt J."/>
            <person name="Mueller-Herbst S."/>
            <person name="Scherer S."/>
            <person name="Huptas C."/>
        </authorList>
    </citation>
    <scope>NUCLEOTIDE SEQUENCE [LARGE SCALE GENOMIC DNA]</scope>
    <source>
        <strain evidence="6">Kiel-L1</strain>
    </source>
</reference>
<keyword evidence="6" id="KW-1185">Reference proteome</keyword>
<dbReference type="PRINTS" id="PR01607">
    <property type="entry name" value="APYRASEFAMLY"/>
</dbReference>
<keyword evidence="2" id="KW-0378">Hydrolase</keyword>
<dbReference type="InterPro" id="IPR008334">
    <property type="entry name" value="5'-Nucleotdase_C"/>
</dbReference>
<dbReference type="SUPFAM" id="SSF55816">
    <property type="entry name" value="5'-nucleotidase (syn. UDP-sugar hydrolase), C-terminal domain"/>
    <property type="match status" value="1"/>
</dbReference>
<accession>A0A3D8TL35</accession>
<organism evidence="5 6">
    <name type="scientific">Listeria kieliensis</name>
    <dbReference type="NCBI Taxonomy" id="1621700"/>
    <lineage>
        <taxon>Bacteria</taxon>
        <taxon>Bacillati</taxon>
        <taxon>Bacillota</taxon>
        <taxon>Bacilli</taxon>
        <taxon>Bacillales</taxon>
        <taxon>Listeriaceae</taxon>
        <taxon>Listeria</taxon>
    </lineage>
</organism>
<dbReference type="CDD" id="cd00845">
    <property type="entry name" value="MPP_UshA_N_like"/>
    <property type="match status" value="1"/>
</dbReference>
<dbReference type="GO" id="GO:0008253">
    <property type="term" value="F:5'-nucleotidase activity"/>
    <property type="evidence" value="ECO:0007669"/>
    <property type="project" value="TreeGrafter"/>
</dbReference>
<keyword evidence="2" id="KW-0547">Nucleotide-binding</keyword>
<dbReference type="GO" id="GO:0008768">
    <property type="term" value="F:UDP-sugar diphosphatase activity"/>
    <property type="evidence" value="ECO:0007669"/>
    <property type="project" value="TreeGrafter"/>
</dbReference>
<feature type="domain" description="5'-Nucleotidase C-terminal" evidence="4">
    <location>
        <begin position="286"/>
        <end position="419"/>
    </location>
</feature>
<dbReference type="Gene3D" id="3.90.780.10">
    <property type="entry name" value="5'-Nucleotidase, C-terminal domain"/>
    <property type="match status" value="1"/>
</dbReference>
<feature type="domain" description="Calcineurin-like phosphoesterase" evidence="3">
    <location>
        <begin position="4"/>
        <end position="205"/>
    </location>
</feature>
<dbReference type="InterPro" id="IPR036907">
    <property type="entry name" value="5'-Nucleotdase_C_sf"/>
</dbReference>
<comment type="caution">
    <text evidence="5">The sequence shown here is derived from an EMBL/GenBank/DDBJ whole genome shotgun (WGS) entry which is preliminary data.</text>
</comment>
<dbReference type="InterPro" id="IPR029052">
    <property type="entry name" value="Metallo-depent_PP-like"/>
</dbReference>
<evidence type="ECO:0000259" key="4">
    <source>
        <dbReference type="Pfam" id="PF02872"/>
    </source>
</evidence>
<dbReference type="AlphaFoldDB" id="A0A3D8TL35"/>
<evidence type="ECO:0000256" key="1">
    <source>
        <dbReference type="ARBA" id="ARBA00022729"/>
    </source>
</evidence>
<dbReference type="InterPro" id="IPR006179">
    <property type="entry name" value="5_nucleotidase/apyrase"/>
</dbReference>
<evidence type="ECO:0000313" key="5">
    <source>
        <dbReference type="EMBL" id="RDW99457.1"/>
    </source>
</evidence>
<dbReference type="PIRSF" id="PIRSF036361">
    <property type="entry name" value="YunD"/>
    <property type="match status" value="1"/>
</dbReference>
<dbReference type="InterPro" id="IPR011240">
    <property type="entry name" value="Pesterase_YunD"/>
</dbReference>
<dbReference type="GO" id="GO:0009166">
    <property type="term" value="P:nucleotide catabolic process"/>
    <property type="evidence" value="ECO:0007669"/>
    <property type="project" value="InterPro"/>
</dbReference>
<dbReference type="GO" id="GO:0030288">
    <property type="term" value="C:outer membrane-bounded periplasmic space"/>
    <property type="evidence" value="ECO:0007669"/>
    <property type="project" value="TreeGrafter"/>
</dbReference>
<dbReference type="SUPFAM" id="SSF56300">
    <property type="entry name" value="Metallo-dependent phosphatases"/>
    <property type="match status" value="1"/>
</dbReference>
<dbReference type="Pfam" id="PF00149">
    <property type="entry name" value="Metallophos"/>
    <property type="match status" value="1"/>
</dbReference>
<dbReference type="RefSeq" id="WP_115753846.1">
    <property type="nucleotide sequence ID" value="NZ_LARY01000003.1"/>
</dbReference>
<dbReference type="Pfam" id="PF02872">
    <property type="entry name" value="5_nucleotid_C"/>
    <property type="match status" value="1"/>
</dbReference>
<proteinExistence type="inferred from homology"/>
<comment type="similarity">
    <text evidence="2">Belongs to the 5'-nucleotidase family.</text>
</comment>
<dbReference type="EMBL" id="LARY01000003">
    <property type="protein sequence ID" value="RDW99457.1"/>
    <property type="molecule type" value="Genomic_DNA"/>
</dbReference>
<sequence length="461" mass="51897">MKQLTIWHTNDIHSHLDNWPRISSFLKANKERAKETGENVLFFDIGDFLDRVHPLTEGTSGKANVELLNELPFDAVTIGNNEGTTLPHQALETLYDQAKFPVVCANIYGNPERTKRTDWAVPVVYKYEAGLKIAVLGATAAFREYYESLGWGIEEPIQALKRELAELNSDTDLVILLSHLGLQFDEQIATELPEIDIVLGGHTHHLLETGKQVGETLLAAAGRWGEYVGEVTLTWNDAGELRKKEARVHETAKLVPPKDEAEQIQGFFQKGKEELSEVIVHLPEKLETNWFGDSSIAEIMYAAATEWAEGDAFLTNAGIFMTDIGPGDVTAFDVHQLLPHPLNLIAVTLSGSELEVLIQEILRKRDELKDLPLRGFGFRGEVFGSVLMKRAGFDAIRGIPLWDGEPISTFRKYRIVTHDTFVFAPFFPIIKQSSEKEVYTPELLRDIFAWKLKQLYGEEKE</sequence>
<dbReference type="InterPro" id="IPR004843">
    <property type="entry name" value="Calcineurin-like_PHP"/>
</dbReference>
<dbReference type="GO" id="GO:0000166">
    <property type="term" value="F:nucleotide binding"/>
    <property type="evidence" value="ECO:0007669"/>
    <property type="project" value="UniProtKB-KW"/>
</dbReference>
<evidence type="ECO:0000259" key="3">
    <source>
        <dbReference type="Pfam" id="PF00149"/>
    </source>
</evidence>
<evidence type="ECO:0000313" key="6">
    <source>
        <dbReference type="Proteomes" id="UP000257055"/>
    </source>
</evidence>